<dbReference type="SUPFAM" id="SSF53067">
    <property type="entry name" value="Actin-like ATPase domain"/>
    <property type="match status" value="2"/>
</dbReference>
<dbReference type="PRINTS" id="PR00301">
    <property type="entry name" value="HEATSHOCK70"/>
</dbReference>
<dbReference type="InterPro" id="IPR029048">
    <property type="entry name" value="HSP70_C_sf"/>
</dbReference>
<dbReference type="FunFam" id="3.30.30.30:FF:000001">
    <property type="entry name" value="heat shock 70 kDa protein-like"/>
    <property type="match status" value="1"/>
</dbReference>
<accession>A0ABD0S5J4</accession>
<evidence type="ECO:0000313" key="6">
    <source>
        <dbReference type="EMBL" id="KAL0808956.1"/>
    </source>
</evidence>
<evidence type="ECO:0008006" key="8">
    <source>
        <dbReference type="Google" id="ProtNLM"/>
    </source>
</evidence>
<evidence type="ECO:0000256" key="1">
    <source>
        <dbReference type="ARBA" id="ARBA00007381"/>
    </source>
</evidence>
<protein>
    <recommendedName>
        <fullName evidence="8">Heat shock protein 70</fullName>
    </recommendedName>
</protein>
<organism evidence="6 7">
    <name type="scientific">Loxostege sticticalis</name>
    <name type="common">Beet webworm moth</name>
    <dbReference type="NCBI Taxonomy" id="481309"/>
    <lineage>
        <taxon>Eukaryota</taxon>
        <taxon>Metazoa</taxon>
        <taxon>Ecdysozoa</taxon>
        <taxon>Arthropoda</taxon>
        <taxon>Hexapoda</taxon>
        <taxon>Insecta</taxon>
        <taxon>Pterygota</taxon>
        <taxon>Neoptera</taxon>
        <taxon>Endopterygota</taxon>
        <taxon>Lepidoptera</taxon>
        <taxon>Glossata</taxon>
        <taxon>Ditrysia</taxon>
        <taxon>Pyraloidea</taxon>
        <taxon>Crambidae</taxon>
        <taxon>Pyraustinae</taxon>
        <taxon>Loxostege</taxon>
    </lineage>
</organism>
<evidence type="ECO:0000256" key="4">
    <source>
        <dbReference type="RuleBase" id="RU003322"/>
    </source>
</evidence>
<dbReference type="GO" id="GO:0005524">
    <property type="term" value="F:ATP binding"/>
    <property type="evidence" value="ECO:0007669"/>
    <property type="project" value="UniProtKB-KW"/>
</dbReference>
<reference evidence="6 7" key="1">
    <citation type="submission" date="2024-06" db="EMBL/GenBank/DDBJ databases">
        <title>A chromosome-level genome assembly of beet webworm, Loxostege sticticalis.</title>
        <authorList>
            <person name="Zhang Y."/>
        </authorList>
    </citation>
    <scope>NUCLEOTIDE SEQUENCE [LARGE SCALE GENOMIC DNA]</scope>
    <source>
        <strain evidence="6">AQ028</strain>
        <tissue evidence="6">Male pupae</tissue>
    </source>
</reference>
<evidence type="ECO:0000256" key="3">
    <source>
        <dbReference type="ARBA" id="ARBA00022840"/>
    </source>
</evidence>
<dbReference type="FunFam" id="2.60.34.10:FF:000023">
    <property type="entry name" value="70 kDa heat shock cognate protein"/>
    <property type="match status" value="1"/>
</dbReference>
<proteinExistence type="inferred from homology"/>
<dbReference type="Gene3D" id="3.30.420.40">
    <property type="match status" value="2"/>
</dbReference>
<evidence type="ECO:0000313" key="7">
    <source>
        <dbReference type="Proteomes" id="UP001549921"/>
    </source>
</evidence>
<dbReference type="Gene3D" id="3.90.640.10">
    <property type="entry name" value="Actin, Chain A, domain 4"/>
    <property type="match status" value="1"/>
</dbReference>
<dbReference type="Gene3D" id="1.20.1270.10">
    <property type="match status" value="1"/>
</dbReference>
<dbReference type="PROSITE" id="PS01036">
    <property type="entry name" value="HSP70_3"/>
    <property type="match status" value="1"/>
</dbReference>
<dbReference type="GO" id="GO:0006950">
    <property type="term" value="P:response to stress"/>
    <property type="evidence" value="ECO:0007669"/>
    <property type="project" value="UniProtKB-ARBA"/>
</dbReference>
<dbReference type="AlphaFoldDB" id="A0ABD0S5J4"/>
<dbReference type="PROSITE" id="PS00329">
    <property type="entry name" value="HSP70_2"/>
    <property type="match status" value="1"/>
</dbReference>
<dbReference type="Pfam" id="PF00012">
    <property type="entry name" value="HSP70"/>
    <property type="match status" value="1"/>
</dbReference>
<dbReference type="InterPro" id="IPR043129">
    <property type="entry name" value="ATPase_NBD"/>
</dbReference>
<dbReference type="Gene3D" id="3.30.30.30">
    <property type="match status" value="1"/>
</dbReference>
<name>A0ABD0S5J4_LOXSC</name>
<dbReference type="FunFam" id="3.90.640.10:FF:000002">
    <property type="entry name" value="Heat shock 70 kDa"/>
    <property type="match status" value="1"/>
</dbReference>
<comment type="similarity">
    <text evidence="1 4">Belongs to the heat shock protein 70 family.</text>
</comment>
<dbReference type="FunFam" id="3.30.420.40:FF:000026">
    <property type="entry name" value="Heat shock protein 70"/>
    <property type="match status" value="1"/>
</dbReference>
<sequence>MVAIGIDLGTTYSCVAVWRGGVAEVIANDQGNRTTPSYVAFTPTDRLIGESAKNQAPFNPWNTVFGAKRLIGRRFDDVGVQMDLRHWPFHVINENGKPKIIVEHKGEKKKFAPEEISSMVLFRMRQVAEAYLGVKVDKAVITVPAYFNDSQRQATRAAATIAGLEVLRITNEPTAAALAYGLERDTKGDKNVLVYDLGGGTFDVSVLSIGENEEGTIYEVKATAGNTRLGGEDFDNRLVAYFAEDFRKKYGTDIIGNARATRRLKAASERAKRFLTSATEATVEVESLCDGIDYQGKITRALFEELCSDLFQDTLEPVQQALDDAKIQKSDIEDIILIGGSTRIPKIRRMLSEFFDGRTLTTSINPDEAVALGAAIQAAILSGEHHEKINDLLLVDVVPLSLGVETSRGLMYKVIQRNTAIPCSNTKDLTTLEDYQTTMTIEVFEGERSLTKDNNLLGVFDLNGIPPAPRGVAKIFITFDIDVNGILTVTAQDRSTGNLKKIIIRNEHRLNQQEINKMIADAVRYREEDRERKLCLEARNQLESYVYGVKQTVTEKGEKLTEAEKATMFNECEDAITWLDVNGDCLREEYERKLTELMRRWSPIMQKYYDHSWKHRSKRLRGDSFTIELNEGEIATMEQLQAGVFGIAGAVGSSGKAGSLEETESAAPGPSEVAELPAVPGPSEVAELPAVPGSSGMSRVSTPGRPGTSGTSS</sequence>
<keyword evidence="2 4" id="KW-0547">Nucleotide-binding</keyword>
<dbReference type="Gene3D" id="2.60.34.10">
    <property type="entry name" value="Substrate Binding Domain Of DNAk, Chain A, domain 1"/>
    <property type="match status" value="1"/>
</dbReference>
<dbReference type="PROSITE" id="PS00297">
    <property type="entry name" value="HSP70_1"/>
    <property type="match status" value="1"/>
</dbReference>
<dbReference type="EMBL" id="JBEDNZ010000030">
    <property type="protein sequence ID" value="KAL0808956.1"/>
    <property type="molecule type" value="Genomic_DNA"/>
</dbReference>
<evidence type="ECO:0000256" key="5">
    <source>
        <dbReference type="SAM" id="MobiDB-lite"/>
    </source>
</evidence>
<feature type="region of interest" description="Disordered" evidence="5">
    <location>
        <begin position="653"/>
        <end position="713"/>
    </location>
</feature>
<dbReference type="Proteomes" id="UP001549921">
    <property type="component" value="Unassembled WGS sequence"/>
</dbReference>
<dbReference type="PANTHER" id="PTHR19375">
    <property type="entry name" value="HEAT SHOCK PROTEIN 70KDA"/>
    <property type="match status" value="1"/>
</dbReference>
<dbReference type="SUPFAM" id="SSF100920">
    <property type="entry name" value="Heat shock protein 70kD (HSP70), peptide-binding domain"/>
    <property type="match status" value="1"/>
</dbReference>
<evidence type="ECO:0000256" key="2">
    <source>
        <dbReference type="ARBA" id="ARBA00022741"/>
    </source>
</evidence>
<dbReference type="NCBIfam" id="NF001413">
    <property type="entry name" value="PRK00290.1"/>
    <property type="match status" value="1"/>
</dbReference>
<keyword evidence="3 4" id="KW-0067">ATP-binding</keyword>
<dbReference type="InterPro" id="IPR029047">
    <property type="entry name" value="HSP70_peptide-bd_sf"/>
</dbReference>
<gene>
    <name evidence="6" type="ORF">ABMA28_012614</name>
</gene>
<comment type="caution">
    <text evidence="6">The sequence shown here is derived from an EMBL/GenBank/DDBJ whole genome shotgun (WGS) entry which is preliminary data.</text>
</comment>
<dbReference type="InterPro" id="IPR013126">
    <property type="entry name" value="Hsp_70_fam"/>
</dbReference>
<dbReference type="InterPro" id="IPR018181">
    <property type="entry name" value="Heat_shock_70_CS"/>
</dbReference>
<dbReference type="SUPFAM" id="SSF100934">
    <property type="entry name" value="Heat shock protein 70kD (HSP70), C-terminal subdomain"/>
    <property type="match status" value="1"/>
</dbReference>